<dbReference type="AlphaFoldDB" id="A0A2G6KF43"/>
<dbReference type="GO" id="GO:0015948">
    <property type="term" value="P:methanogenesis"/>
    <property type="evidence" value="ECO:0007669"/>
    <property type="project" value="InterPro"/>
</dbReference>
<evidence type="ECO:0000313" key="5">
    <source>
        <dbReference type="Proteomes" id="UP000230821"/>
    </source>
</evidence>
<organism evidence="4 5">
    <name type="scientific">candidate division KSB3 bacterium</name>
    <dbReference type="NCBI Taxonomy" id="2044937"/>
    <lineage>
        <taxon>Bacteria</taxon>
        <taxon>candidate division KSB3</taxon>
    </lineage>
</organism>
<accession>A0A2G6KF43</accession>
<keyword evidence="3" id="KW-0808">Transferase</keyword>
<evidence type="ECO:0000256" key="3">
    <source>
        <dbReference type="ARBA" id="ARBA00022679"/>
    </source>
</evidence>
<comment type="caution">
    <text evidence="4">The sequence shown here is derived from an EMBL/GenBank/DDBJ whole genome shotgun (WGS) entry which is preliminary data.</text>
</comment>
<evidence type="ECO:0000313" key="4">
    <source>
        <dbReference type="EMBL" id="PIE34287.1"/>
    </source>
</evidence>
<dbReference type="Proteomes" id="UP000230821">
    <property type="component" value="Unassembled WGS sequence"/>
</dbReference>
<evidence type="ECO:0008006" key="6">
    <source>
        <dbReference type="Google" id="ProtNLM"/>
    </source>
</evidence>
<dbReference type="EMBL" id="PDSK01000090">
    <property type="protein sequence ID" value="PIE34287.1"/>
    <property type="molecule type" value="Genomic_DNA"/>
</dbReference>
<evidence type="ECO:0000256" key="2">
    <source>
        <dbReference type="ARBA" id="ARBA00022603"/>
    </source>
</evidence>
<dbReference type="InterPro" id="IPR038601">
    <property type="entry name" value="MttB-like_sf"/>
</dbReference>
<comment type="similarity">
    <text evidence="1">Belongs to the trimethylamine methyltransferase family.</text>
</comment>
<keyword evidence="2" id="KW-0489">Methyltransferase</keyword>
<evidence type="ECO:0000256" key="1">
    <source>
        <dbReference type="ARBA" id="ARBA00007137"/>
    </source>
</evidence>
<proteinExistence type="inferred from homology"/>
<dbReference type="InterPro" id="IPR010426">
    <property type="entry name" value="MTTB_MeTrfase"/>
</dbReference>
<gene>
    <name evidence="4" type="ORF">CSA56_07835</name>
</gene>
<dbReference type="Gene3D" id="3.20.20.480">
    <property type="entry name" value="Trimethylamine methyltransferase-like"/>
    <property type="match status" value="1"/>
</dbReference>
<reference evidence="4 5" key="1">
    <citation type="submission" date="2017-10" db="EMBL/GenBank/DDBJ databases">
        <title>Novel microbial diversity and functional potential in the marine mammal oral microbiome.</title>
        <authorList>
            <person name="Dudek N.K."/>
            <person name="Sun C.L."/>
            <person name="Burstein D."/>
            <person name="Kantor R.S."/>
            <person name="Aliaga Goltsman D.S."/>
            <person name="Bik E.M."/>
            <person name="Thomas B.C."/>
            <person name="Banfield J.F."/>
            <person name="Relman D.A."/>
        </authorList>
    </citation>
    <scope>NUCLEOTIDE SEQUENCE [LARGE SCALE GENOMIC DNA]</scope>
    <source>
        <strain evidence="4">DOLJORAL78_47_16</strain>
    </source>
</reference>
<sequence length="467" mass="53253">MGNMFKRTQAACDLPLDDAYCEQVVKGAVKLLHEHGLQLTSHKVRTWFSSGKGVILKPERICFEPDAIYLYLEDMRSRIDSPPQEIAFEHGHPWSCLNWADIEQGVVRPATEADLVRAVKFLDAYGVPGHVPPIALNAYPPSLRDLHGTRICLEHSPVYGAPTHTPGEKELDLYKQMSRVVNRQIWVLAMLIVNPMKFDDAVLEFVIDHHQDKELAIEMTGGLPCVGSTCPLVFPAAHMQGLAEDLAACMFMHAITGEYPPPYLRGGPFDMRFMNYCVAGSEYALLDLANRRLHEYLCGVPRNWGYLLSMSRWPDQQAAHERTVSCWLQAMNGATFFHGSGQLASDEVFSLEQVVIDRTIVKGAERMVKGLKWDTSFERSYQIIEEGLTQGNYLNHDSTLDEYRDFYGQRELFPAMNLAQWRVHHKPTPISMVQEIIDTYLAKHTFQREDHEIRELRRICQYGEKSL</sequence>
<name>A0A2G6KF43_9BACT</name>
<dbReference type="GO" id="GO:0032259">
    <property type="term" value="P:methylation"/>
    <property type="evidence" value="ECO:0007669"/>
    <property type="project" value="UniProtKB-KW"/>
</dbReference>
<protein>
    <recommendedName>
        <fullName evidence="6">Trimethylamine methyltransferase</fullName>
    </recommendedName>
</protein>
<dbReference type="GO" id="GO:0008168">
    <property type="term" value="F:methyltransferase activity"/>
    <property type="evidence" value="ECO:0007669"/>
    <property type="project" value="UniProtKB-KW"/>
</dbReference>
<dbReference type="Pfam" id="PF06253">
    <property type="entry name" value="MTTB"/>
    <property type="match status" value="1"/>
</dbReference>